<dbReference type="InterPro" id="IPR026823">
    <property type="entry name" value="cEGF"/>
</dbReference>
<evidence type="ECO:0000256" key="7">
    <source>
        <dbReference type="ARBA" id="ARBA00022737"/>
    </source>
</evidence>
<comment type="similarity">
    <text evidence="2">Belongs to the fibulin family.</text>
</comment>
<dbReference type="InterPro" id="IPR009030">
    <property type="entry name" value="Growth_fac_rcpt_cys_sf"/>
</dbReference>
<feature type="domain" description="EGF-like" evidence="14">
    <location>
        <begin position="977"/>
        <end position="1017"/>
    </location>
</feature>
<proteinExistence type="inferred from homology"/>
<feature type="domain" description="EGF-like" evidence="14">
    <location>
        <begin position="936"/>
        <end position="976"/>
    </location>
</feature>
<dbReference type="FunFam" id="2.10.25.10:FF:000240">
    <property type="entry name" value="Vitamin K-dependent protein S"/>
    <property type="match status" value="1"/>
</dbReference>
<dbReference type="OrthoDB" id="10022113at2759"/>
<evidence type="ECO:0000256" key="6">
    <source>
        <dbReference type="ARBA" id="ARBA00022729"/>
    </source>
</evidence>
<organism evidence="15 16">
    <name type="scientific">Folsomia candida</name>
    <name type="common">Springtail</name>
    <dbReference type="NCBI Taxonomy" id="158441"/>
    <lineage>
        <taxon>Eukaryota</taxon>
        <taxon>Metazoa</taxon>
        <taxon>Ecdysozoa</taxon>
        <taxon>Arthropoda</taxon>
        <taxon>Hexapoda</taxon>
        <taxon>Collembola</taxon>
        <taxon>Entomobryomorpha</taxon>
        <taxon>Isotomoidea</taxon>
        <taxon>Isotomidae</taxon>
        <taxon>Proisotominae</taxon>
        <taxon>Folsomia</taxon>
    </lineage>
</organism>
<feature type="domain" description="EGF-like" evidence="14">
    <location>
        <begin position="895"/>
        <end position="935"/>
    </location>
</feature>
<dbReference type="PROSITE" id="PS01187">
    <property type="entry name" value="EGF_CA"/>
    <property type="match status" value="6"/>
</dbReference>
<dbReference type="InterPro" id="IPR018097">
    <property type="entry name" value="EGF_Ca-bd_CS"/>
</dbReference>
<dbReference type="InterPro" id="IPR000152">
    <property type="entry name" value="EGF-type_Asp/Asn_hydroxyl_site"/>
</dbReference>
<keyword evidence="7" id="KW-0677">Repeat</keyword>
<evidence type="ECO:0000256" key="4">
    <source>
        <dbReference type="ARBA" id="ARBA00022530"/>
    </source>
</evidence>
<evidence type="ECO:0000313" key="15">
    <source>
        <dbReference type="EMBL" id="OXA38098.1"/>
    </source>
</evidence>
<evidence type="ECO:0000256" key="12">
    <source>
        <dbReference type="SAM" id="MobiDB-lite"/>
    </source>
</evidence>
<keyword evidence="3" id="KW-0964">Secreted</keyword>
<dbReference type="SUPFAM" id="SSF57184">
    <property type="entry name" value="Growth factor receptor domain"/>
    <property type="match status" value="4"/>
</dbReference>
<comment type="caution">
    <text evidence="15">The sequence shown here is derived from an EMBL/GenBank/DDBJ whole genome shotgun (WGS) entry which is preliminary data.</text>
</comment>
<dbReference type="SMART" id="SM00181">
    <property type="entry name" value="EGF"/>
    <property type="match status" value="12"/>
</dbReference>
<dbReference type="InterPro" id="IPR049883">
    <property type="entry name" value="NOTCH1_EGF-like"/>
</dbReference>
<dbReference type="PROSITE" id="PS50026">
    <property type="entry name" value="EGF_3"/>
    <property type="match status" value="5"/>
</dbReference>
<gene>
    <name evidence="15" type="ORF">Fcan01_27146</name>
</gene>
<dbReference type="FunFam" id="2.10.25.10:FF:000017">
    <property type="entry name" value="latent-transforming growth factor beta-binding protein 4 isoform X1"/>
    <property type="match status" value="1"/>
</dbReference>
<feature type="chain" id="PRO_5012872514" evidence="13">
    <location>
        <begin position="30"/>
        <end position="1261"/>
    </location>
</feature>
<dbReference type="InterPro" id="IPR001881">
    <property type="entry name" value="EGF-like_Ca-bd_dom"/>
</dbReference>
<feature type="region of interest" description="Disordered" evidence="12">
    <location>
        <begin position="81"/>
        <end position="110"/>
    </location>
</feature>
<keyword evidence="5 11" id="KW-0245">EGF-like domain</keyword>
<dbReference type="SUPFAM" id="SSF57196">
    <property type="entry name" value="EGF/Laminin"/>
    <property type="match status" value="2"/>
</dbReference>
<comment type="subcellular location">
    <subcellularLocation>
        <location evidence="1">Secreted</location>
        <location evidence="1">Extracellular space</location>
        <location evidence="1">Extracellular matrix</location>
    </subcellularLocation>
</comment>
<dbReference type="Gene3D" id="2.10.25.10">
    <property type="entry name" value="Laminin"/>
    <property type="match status" value="14"/>
</dbReference>
<dbReference type="Pfam" id="PF12662">
    <property type="entry name" value="cEGF"/>
    <property type="match status" value="3"/>
</dbReference>
<feature type="compositionally biased region" description="Acidic residues" evidence="12">
    <location>
        <begin position="570"/>
        <end position="589"/>
    </location>
</feature>
<dbReference type="AlphaFoldDB" id="A0A226CZX5"/>
<dbReference type="PROSITE" id="PS01186">
    <property type="entry name" value="EGF_2"/>
    <property type="match status" value="5"/>
</dbReference>
<evidence type="ECO:0000256" key="9">
    <source>
        <dbReference type="ARBA" id="ARBA00023157"/>
    </source>
</evidence>
<dbReference type="FunFam" id="2.10.25.10:FF:000014">
    <property type="entry name" value="Latent-transforming growth factor beta-binding protein 3"/>
    <property type="match status" value="2"/>
</dbReference>
<dbReference type="EMBL" id="LNIX01000048">
    <property type="protein sequence ID" value="OXA38098.1"/>
    <property type="molecule type" value="Genomic_DNA"/>
</dbReference>
<dbReference type="Pfam" id="PF22914">
    <property type="entry name" value="Fibulin_C"/>
    <property type="match status" value="1"/>
</dbReference>
<dbReference type="InterPro" id="IPR050751">
    <property type="entry name" value="ECM_structural_protein"/>
</dbReference>
<feature type="signal peptide" evidence="13">
    <location>
        <begin position="1"/>
        <end position="29"/>
    </location>
</feature>
<evidence type="ECO:0000256" key="10">
    <source>
        <dbReference type="ARBA" id="ARBA00023180"/>
    </source>
</evidence>
<feature type="compositionally biased region" description="Polar residues" evidence="12">
    <location>
        <begin position="590"/>
        <end position="604"/>
    </location>
</feature>
<dbReference type="Proteomes" id="UP000198287">
    <property type="component" value="Unassembled WGS sequence"/>
</dbReference>
<evidence type="ECO:0000256" key="2">
    <source>
        <dbReference type="ARBA" id="ARBA00006127"/>
    </source>
</evidence>
<dbReference type="InterPro" id="IPR000742">
    <property type="entry name" value="EGF"/>
</dbReference>
<feature type="region of interest" description="Disordered" evidence="12">
    <location>
        <begin position="184"/>
        <end position="215"/>
    </location>
</feature>
<evidence type="ECO:0000256" key="11">
    <source>
        <dbReference type="PROSITE-ProRule" id="PRU00076"/>
    </source>
</evidence>
<feature type="compositionally biased region" description="Basic and acidic residues" evidence="12">
    <location>
        <begin position="92"/>
        <end position="105"/>
    </location>
</feature>
<dbReference type="CDD" id="cd00054">
    <property type="entry name" value="EGF_CA"/>
    <property type="match status" value="7"/>
</dbReference>
<evidence type="ECO:0000256" key="8">
    <source>
        <dbReference type="ARBA" id="ARBA00022837"/>
    </source>
</evidence>
<feature type="compositionally biased region" description="Low complexity" evidence="12">
    <location>
        <begin position="550"/>
        <end position="565"/>
    </location>
</feature>
<reference evidence="15 16" key="1">
    <citation type="submission" date="2015-12" db="EMBL/GenBank/DDBJ databases">
        <title>The genome of Folsomia candida.</title>
        <authorList>
            <person name="Faddeeva A."/>
            <person name="Derks M.F."/>
            <person name="Anvar Y."/>
            <person name="Smit S."/>
            <person name="Van Straalen N."/>
            <person name="Roelofs D."/>
        </authorList>
    </citation>
    <scope>NUCLEOTIDE SEQUENCE [LARGE SCALE GENOMIC DNA]</scope>
    <source>
        <strain evidence="15 16">VU population</strain>
        <tissue evidence="15">Whole body</tissue>
    </source>
</reference>
<keyword evidence="9" id="KW-1015">Disulfide bond</keyword>
<dbReference type="PANTHER" id="PTHR24034">
    <property type="entry name" value="EGF-LIKE DOMAIN-CONTAINING PROTEIN"/>
    <property type="match status" value="1"/>
</dbReference>
<dbReference type="OMA" id="TSSNHNC"/>
<protein>
    <submittedName>
        <fullName evidence="15">Fibulin-1</fullName>
    </submittedName>
</protein>
<dbReference type="Pfam" id="PF07645">
    <property type="entry name" value="EGF_CA"/>
    <property type="match status" value="11"/>
</dbReference>
<feature type="domain" description="EGF-like" evidence="14">
    <location>
        <begin position="1018"/>
        <end position="1060"/>
    </location>
</feature>
<keyword evidence="6 13" id="KW-0732">Signal</keyword>
<dbReference type="InterPro" id="IPR055088">
    <property type="entry name" value="Fibulin_C"/>
</dbReference>
<keyword evidence="8" id="KW-0106">Calcium</keyword>
<keyword evidence="4" id="KW-0272">Extracellular matrix</keyword>
<keyword evidence="16" id="KW-1185">Reference proteome</keyword>
<dbReference type="SMART" id="SM00179">
    <property type="entry name" value="EGF_CA"/>
    <property type="match status" value="15"/>
</dbReference>
<evidence type="ECO:0000313" key="16">
    <source>
        <dbReference type="Proteomes" id="UP000198287"/>
    </source>
</evidence>
<dbReference type="PROSITE" id="PS00010">
    <property type="entry name" value="ASX_HYDROXYL"/>
    <property type="match status" value="5"/>
</dbReference>
<feature type="domain" description="EGF-like" evidence="14">
    <location>
        <begin position="661"/>
        <end position="702"/>
    </location>
</feature>
<evidence type="ECO:0000259" key="14">
    <source>
        <dbReference type="PROSITE" id="PS50026"/>
    </source>
</evidence>
<comment type="caution">
    <text evidence="11">Lacks conserved residue(s) required for the propagation of feature annotation.</text>
</comment>
<feature type="compositionally biased region" description="Polar residues" evidence="12">
    <location>
        <begin position="187"/>
        <end position="197"/>
    </location>
</feature>
<keyword evidence="10" id="KW-0325">Glycoprotein</keyword>
<evidence type="ECO:0000256" key="3">
    <source>
        <dbReference type="ARBA" id="ARBA00022525"/>
    </source>
</evidence>
<evidence type="ECO:0000256" key="5">
    <source>
        <dbReference type="ARBA" id="ARBA00022536"/>
    </source>
</evidence>
<name>A0A226CZX5_FOLCA</name>
<dbReference type="STRING" id="158441.A0A226CZX5"/>
<feature type="region of interest" description="Disordered" evidence="12">
    <location>
        <begin position="550"/>
        <end position="647"/>
    </location>
</feature>
<dbReference type="GO" id="GO:0005509">
    <property type="term" value="F:calcium ion binding"/>
    <property type="evidence" value="ECO:0007669"/>
    <property type="project" value="InterPro"/>
</dbReference>
<dbReference type="PANTHER" id="PTHR24034:SF111">
    <property type="entry name" value="FIBULIN-2-LIKE ISOFORM X1"/>
    <property type="match status" value="1"/>
</dbReference>
<evidence type="ECO:0000256" key="1">
    <source>
        <dbReference type="ARBA" id="ARBA00004498"/>
    </source>
</evidence>
<accession>A0A226CZX5</accession>
<feature type="compositionally biased region" description="Polar residues" evidence="12">
    <location>
        <begin position="617"/>
        <end position="628"/>
    </location>
</feature>
<sequence length="1261" mass="138239">MEQLKVKVNWVTFVVLLLLVLGRASFSDGLENTLSKCCTVGVRWSWENNTCSEYPTPVKEVIGNELQCVAGQMAAKSGQECRLGSGSGAQHHKQDNGRTDKDNRNRFSPSYVIPQGEDPINFWVQPDHTPGRQGDCCEGCKLGLHAGAMGLYCEFHSLKLALGPPWDSSLTKCCLQAGGRGGLPPKTSLSTTQSPQAEISLVPSSSSSSYRPPVTRSGGERGDICSLFPGQLCSHNCISEGTSYRCTCREGFRLLPDAKSCQLDTTTSMPESSSRSRPSLGQCPQGFVYNPSSQVCDDVDECLTEIGNRACYPYKTCRNTVGSFICEDAATATGQGQQPVCPPGYQIEEATGDCVDIDECQLRVDICVREIQYCINTPGGFDCQSKKDFQRYNCPAGYKFNNATLNCDDVNECKESLDSCERGSEVCRNTAGAYECDSKCELGYRYDTRARTCQEMTNLSDIFTFPITDMDECKEGTHECRIDKERCVNVPGSYQCHQLHSEDSNCPPGYEPNPNYSFLCQDRDECNTGLHTCGRDETCINEMGGYRCEGGSPASSPAAGDDSGSTEIGVTDDDNDTDDVNEISEEEDNNALNTRSVSSASTLGLRSRGTEMPIMSSPRTTERSNFIRQQPRPCPTGYRQGRSDRGGNSSCVDVVSLLSKSNNECEEQNPCDSTQICQNSEGSFYCQCRSGYYRDPITGSCQGTVNNSTNLNVLIAVIDSEINLFHACCLTLADVNECQTGQHSCLASQRCDNSPGSYSCIRITGCGTGYTLNSRSGQCEDDDECLFGNNDCSRHGPEYQCKNTLGSFTCERVKKNCPLGLSLAPNGECRSVCTTGFQFNSRGDCVDIDECTTYGRTLCATHHQCVNTMGSYQCISKIICPAGFEPDPAGNRCVDRDECADGTHTCKGNQECLNRGGGFICQCPPGHTLRSGNCEDINECERQVCASNAECHNTIGSFHCICKEGFEHGSDNRTCSDINECETIAGLCEQTCINTWGSYKCACGVGFTLGEEGRSCRDVDECAEAEGNYLCIGNCVNTHGSYRCDCPDGYKLGSDSRTCQDIDECALTQACRQDEQCLNTRGGFRCNRIDCPPSYSRDGDLNDRCKKSVPCKDRDHQCLREPLTISKNYISFTSKIRIPSTGYVDMFTMRGPSWSGAVMHFHLEVKSTRSPNGVPAAGRNHFLLRRPTPYQAVVALAKPIEGPQASYLLNKYLYPINFLVFIHFKILQDIELELKMEVFHRGSFAGSAVAQILIVVTTYEF</sequence>
<evidence type="ECO:0000256" key="13">
    <source>
        <dbReference type="SAM" id="SignalP"/>
    </source>
</evidence>